<evidence type="ECO:0000313" key="3">
    <source>
        <dbReference type="Proteomes" id="UP001310890"/>
    </source>
</evidence>
<sequence>MYRTSDPRFRRRLHELGATVESATEQAQSGLYIFGHTYLRPAVDSVASCLTTCVDASCPTLNLAQRDRLRRQRGRGRSRGRAELNFDFYDDWDDLEETDGLLGWSDGDEGGAVGVGGLGYGAIAAQPPRQKGMSYAKGRRKSGAGVEGDATVVPGGSAGFFGRMFGGRALKYRPSAADLQEHPGARRNRRKMTEGEALLEEEEGSANTGRVRKHGRKRSGTAGTAGSATTTDSYSSRGDIFPSDDEDAIPLDDEFAMVLERRTTNPHSGTETESSSNRTSSQRRGKRPSAGSRTSTGRRTLSTRSTRSSAGGRQSRSHTNSNLASPIAERRQPEMLEEADFQSSPPASNDLRTEEQRTEAEEEAATERKHHEAQRVAEQKGLPEPAATSTESAEEPVMNDTLETTFGITATPASATEEPSQLPTPLPTDDEEDDNHHPIQQGGSTGTDGSATQPPRTSEQGDR</sequence>
<proteinExistence type="predicted"/>
<name>A0AAN7YKB8_9PEZI</name>
<feature type="compositionally biased region" description="Basic residues" evidence="1">
    <location>
        <begin position="210"/>
        <end position="219"/>
    </location>
</feature>
<feature type="compositionally biased region" description="Acidic residues" evidence="1">
    <location>
        <begin position="242"/>
        <end position="255"/>
    </location>
</feature>
<dbReference type="EMBL" id="JAVRRL010000027">
    <property type="protein sequence ID" value="KAK5112893.1"/>
    <property type="molecule type" value="Genomic_DNA"/>
</dbReference>
<reference evidence="2" key="1">
    <citation type="submission" date="2023-08" db="EMBL/GenBank/DDBJ databases">
        <title>Black Yeasts Isolated from many extreme environments.</title>
        <authorList>
            <person name="Coleine C."/>
            <person name="Stajich J.E."/>
            <person name="Selbmann L."/>
        </authorList>
    </citation>
    <scope>NUCLEOTIDE SEQUENCE</scope>
    <source>
        <strain evidence="2">CCFEE 5401</strain>
    </source>
</reference>
<feature type="compositionally biased region" description="Low complexity" evidence="1">
    <location>
        <begin position="268"/>
        <end position="280"/>
    </location>
</feature>
<comment type="caution">
    <text evidence="2">The sequence shown here is derived from an EMBL/GenBank/DDBJ whole genome shotgun (WGS) entry which is preliminary data.</text>
</comment>
<feature type="compositionally biased region" description="Low complexity" evidence="1">
    <location>
        <begin position="289"/>
        <end position="314"/>
    </location>
</feature>
<evidence type="ECO:0000313" key="2">
    <source>
        <dbReference type="EMBL" id="KAK5112893.1"/>
    </source>
</evidence>
<accession>A0AAN7YKB8</accession>
<feature type="compositionally biased region" description="Basic and acidic residues" evidence="1">
    <location>
        <begin position="351"/>
        <end position="378"/>
    </location>
</feature>
<dbReference type="Proteomes" id="UP001310890">
    <property type="component" value="Unassembled WGS sequence"/>
</dbReference>
<feature type="region of interest" description="Disordered" evidence="1">
    <location>
        <begin position="175"/>
        <end position="463"/>
    </location>
</feature>
<protein>
    <submittedName>
        <fullName evidence="2">Uncharacterized protein</fullName>
    </submittedName>
</protein>
<feature type="compositionally biased region" description="Polar residues" evidence="1">
    <location>
        <begin position="447"/>
        <end position="463"/>
    </location>
</feature>
<feature type="compositionally biased region" description="Low complexity" evidence="1">
    <location>
        <begin position="220"/>
        <end position="236"/>
    </location>
</feature>
<gene>
    <name evidence="2" type="ORF">LTR62_003715</name>
</gene>
<organism evidence="2 3">
    <name type="scientific">Meristemomyces frigidus</name>
    <dbReference type="NCBI Taxonomy" id="1508187"/>
    <lineage>
        <taxon>Eukaryota</taxon>
        <taxon>Fungi</taxon>
        <taxon>Dikarya</taxon>
        <taxon>Ascomycota</taxon>
        <taxon>Pezizomycotina</taxon>
        <taxon>Dothideomycetes</taxon>
        <taxon>Dothideomycetidae</taxon>
        <taxon>Mycosphaerellales</taxon>
        <taxon>Teratosphaeriaceae</taxon>
        <taxon>Meristemomyces</taxon>
    </lineage>
</organism>
<feature type="compositionally biased region" description="Polar residues" evidence="1">
    <location>
        <begin position="401"/>
        <end position="421"/>
    </location>
</feature>
<evidence type="ECO:0000256" key="1">
    <source>
        <dbReference type="SAM" id="MobiDB-lite"/>
    </source>
</evidence>
<dbReference type="AlphaFoldDB" id="A0AAN7YKB8"/>